<proteinExistence type="predicted"/>
<sequence length="117" mass="14120">MKDRYDNIEDVYEAPNSPIKQGSRIRIEVVCSEPIDEISGEIVRDLLRLWTFPYNRKYIKPFKLEKYDLSEFSFEAILKILKKEEEIDELKLFCEDLLKFFNYDHIYISKWTVDVIS</sequence>
<comment type="caution">
    <text evidence="1">The sequence shown here is derived from an EMBL/GenBank/DDBJ whole genome shotgun (WGS) entry which is preliminary data.</text>
</comment>
<evidence type="ECO:0000313" key="1">
    <source>
        <dbReference type="EMBL" id="MBP1988622.1"/>
    </source>
</evidence>
<name>A0ABS4IM34_9BACL</name>
<dbReference type="Proteomes" id="UP001519287">
    <property type="component" value="Unassembled WGS sequence"/>
</dbReference>
<reference evidence="1 2" key="1">
    <citation type="submission" date="2021-03" db="EMBL/GenBank/DDBJ databases">
        <title>Genomic Encyclopedia of Type Strains, Phase IV (KMG-IV): sequencing the most valuable type-strain genomes for metagenomic binning, comparative biology and taxonomic classification.</title>
        <authorList>
            <person name="Goeker M."/>
        </authorList>
    </citation>
    <scope>NUCLEOTIDE SEQUENCE [LARGE SCALE GENOMIC DNA]</scope>
    <source>
        <strain evidence="1 2">DSM 26048</strain>
    </source>
</reference>
<protein>
    <submittedName>
        <fullName evidence="1">Uncharacterized protein</fullName>
    </submittedName>
</protein>
<accession>A0ABS4IM34</accession>
<evidence type="ECO:0000313" key="2">
    <source>
        <dbReference type="Proteomes" id="UP001519287"/>
    </source>
</evidence>
<dbReference type="EMBL" id="JAGGLB010000001">
    <property type="protein sequence ID" value="MBP1988622.1"/>
    <property type="molecule type" value="Genomic_DNA"/>
</dbReference>
<gene>
    <name evidence="1" type="ORF">J2Z66_000217</name>
</gene>
<organism evidence="1 2">
    <name type="scientific">Paenibacillus eucommiae</name>
    <dbReference type="NCBI Taxonomy" id="1355755"/>
    <lineage>
        <taxon>Bacteria</taxon>
        <taxon>Bacillati</taxon>
        <taxon>Bacillota</taxon>
        <taxon>Bacilli</taxon>
        <taxon>Bacillales</taxon>
        <taxon>Paenibacillaceae</taxon>
        <taxon>Paenibacillus</taxon>
    </lineage>
</organism>
<dbReference type="RefSeq" id="WP_209968767.1">
    <property type="nucleotide sequence ID" value="NZ_JAGGLB010000001.1"/>
</dbReference>
<keyword evidence="2" id="KW-1185">Reference proteome</keyword>